<protein>
    <submittedName>
        <fullName evidence="2">Uncharacterized protein</fullName>
    </submittedName>
</protein>
<gene>
    <name evidence="2" type="ORF">SASPL_156450</name>
</gene>
<reference evidence="2" key="2">
    <citation type="submission" date="2020-08" db="EMBL/GenBank/DDBJ databases">
        <title>Plant Genome Project.</title>
        <authorList>
            <person name="Zhang R.-G."/>
        </authorList>
    </citation>
    <scope>NUCLEOTIDE SEQUENCE</scope>
    <source>
        <strain evidence="2">Huo1</strain>
        <tissue evidence="2">Leaf</tissue>
    </source>
</reference>
<accession>A0A8X8VWQ3</accession>
<dbReference type="EMBL" id="PNBA02000399">
    <property type="protein sequence ID" value="KAG6383783.1"/>
    <property type="molecule type" value="Genomic_DNA"/>
</dbReference>
<organism evidence="2">
    <name type="scientific">Salvia splendens</name>
    <name type="common">Scarlet sage</name>
    <dbReference type="NCBI Taxonomy" id="180675"/>
    <lineage>
        <taxon>Eukaryota</taxon>
        <taxon>Viridiplantae</taxon>
        <taxon>Streptophyta</taxon>
        <taxon>Embryophyta</taxon>
        <taxon>Tracheophyta</taxon>
        <taxon>Spermatophyta</taxon>
        <taxon>Magnoliopsida</taxon>
        <taxon>eudicotyledons</taxon>
        <taxon>Gunneridae</taxon>
        <taxon>Pentapetalae</taxon>
        <taxon>asterids</taxon>
        <taxon>lamiids</taxon>
        <taxon>Lamiales</taxon>
        <taxon>Lamiaceae</taxon>
        <taxon>Nepetoideae</taxon>
        <taxon>Mentheae</taxon>
        <taxon>Salviinae</taxon>
        <taxon>Salvia</taxon>
        <taxon>Salvia subgen. Calosphace</taxon>
        <taxon>core Calosphace</taxon>
    </lineage>
</organism>
<feature type="region of interest" description="Disordered" evidence="1">
    <location>
        <begin position="1"/>
        <end position="27"/>
    </location>
</feature>
<sequence length="127" mass="12939">MASAAEEEEAERGDQTHGLEGGDEFEKDVVYKPEVQIEPLLPLQCGGALQLPPPQTATAPAAVRLCLSSAPLPGSSSLSRPLLAVAAEVQPPLLQIETAAAVCCCSSPSKSDAAVAEPLHGGCPSPL</sequence>
<dbReference type="AlphaFoldDB" id="A0A8X8VWQ3"/>
<keyword evidence="3" id="KW-1185">Reference proteome</keyword>
<reference evidence="2" key="1">
    <citation type="submission" date="2018-01" db="EMBL/GenBank/DDBJ databases">
        <authorList>
            <person name="Mao J.F."/>
        </authorList>
    </citation>
    <scope>NUCLEOTIDE SEQUENCE</scope>
    <source>
        <strain evidence="2">Huo1</strain>
        <tissue evidence="2">Leaf</tissue>
    </source>
</reference>
<evidence type="ECO:0000256" key="1">
    <source>
        <dbReference type="SAM" id="MobiDB-lite"/>
    </source>
</evidence>
<dbReference type="Proteomes" id="UP000298416">
    <property type="component" value="Unassembled WGS sequence"/>
</dbReference>
<comment type="caution">
    <text evidence="2">The sequence shown here is derived from an EMBL/GenBank/DDBJ whole genome shotgun (WGS) entry which is preliminary data.</text>
</comment>
<proteinExistence type="predicted"/>
<evidence type="ECO:0000313" key="3">
    <source>
        <dbReference type="Proteomes" id="UP000298416"/>
    </source>
</evidence>
<name>A0A8X8VWQ3_SALSN</name>
<evidence type="ECO:0000313" key="2">
    <source>
        <dbReference type="EMBL" id="KAG6383783.1"/>
    </source>
</evidence>
<feature type="compositionally biased region" description="Acidic residues" evidence="1">
    <location>
        <begin position="1"/>
        <end position="11"/>
    </location>
</feature>